<dbReference type="Proteomes" id="UP000886501">
    <property type="component" value="Unassembled WGS sequence"/>
</dbReference>
<comment type="caution">
    <text evidence="1">The sequence shown here is derived from an EMBL/GenBank/DDBJ whole genome shotgun (WGS) entry which is preliminary data.</text>
</comment>
<sequence>MPSRRPGSSASPATTASLSSLSDTSSPLSNNLTLIPQSEDRDSSNSRSSRSTPSRPDLDVSRSYSAGKGGCWTCRLRRKKCDEIRVENSCKTCIRLNIDCLGWGVKRPEWMRDKQQVQAYRAKITDKLRRENRIRGQPRQSYVQAQTQSVPNTPSSNPTPTPAASRPRPKSYVSAPSLSSNTDWSSPEVTNHRHSQAYISPQGLATPISASNSPHINAMPCLSLYPEQTLNPLDLSAQLPFQLLHNRPGSPIISLPTDSLPNIPFGLYPSEYDPLPGSYHIGLQSRAVRHTPSPVQLSDFSTVRPIQQRHSDPPPISGQTSELVLYFFEHVKGLLKFHSNSNDITNILYSIIVQEPRGAVANAICALASLHHSRARQAAGYELPDPNPDHSFTKFLYDQAFFQLINANHLNGTYTETDAIAALHLTSFSLLSDGWTNWVSTLQIAQDWLASTGILTDENPRLFVANMTSGSAYAAKATMWLDIFSSITLMQPPRFMEVYHRMFKGKAVFGTGHLRSLFESLTGFPDEILYAIAQTSELAFWKSQESLKGTLSTRELIRRGDAIEQGIRQVQETTATSSCLSLDLGLMAELSPLMSGDSNSESPFLSDDARRGVRCLFKESALLYLHATLSDPNPGVHEISTSVANIVQLVQQLPTGETDQAVILPIYIAGCMTDSLIQRQYLSGRLRSHNNLGNLLQTRSAMESVWHKRDVLRQTGAPGWETVDWREGLREGSSSLLLV</sequence>
<dbReference type="EMBL" id="MU118022">
    <property type="protein sequence ID" value="KAF9648000.1"/>
    <property type="molecule type" value="Genomic_DNA"/>
</dbReference>
<evidence type="ECO:0000313" key="1">
    <source>
        <dbReference type="EMBL" id="KAF9648000.1"/>
    </source>
</evidence>
<organism evidence="1 2">
    <name type="scientific">Thelephora ganbajun</name>
    <name type="common">Ganba fungus</name>
    <dbReference type="NCBI Taxonomy" id="370292"/>
    <lineage>
        <taxon>Eukaryota</taxon>
        <taxon>Fungi</taxon>
        <taxon>Dikarya</taxon>
        <taxon>Basidiomycota</taxon>
        <taxon>Agaricomycotina</taxon>
        <taxon>Agaricomycetes</taxon>
        <taxon>Thelephorales</taxon>
        <taxon>Thelephoraceae</taxon>
        <taxon>Thelephora</taxon>
    </lineage>
</organism>
<reference evidence="1" key="1">
    <citation type="submission" date="2019-10" db="EMBL/GenBank/DDBJ databases">
        <authorList>
            <consortium name="DOE Joint Genome Institute"/>
            <person name="Kuo A."/>
            <person name="Miyauchi S."/>
            <person name="Kiss E."/>
            <person name="Drula E."/>
            <person name="Kohler A."/>
            <person name="Sanchez-Garcia M."/>
            <person name="Andreopoulos B."/>
            <person name="Barry K.W."/>
            <person name="Bonito G."/>
            <person name="Buee M."/>
            <person name="Carver A."/>
            <person name="Chen C."/>
            <person name="Cichocki N."/>
            <person name="Clum A."/>
            <person name="Culley D."/>
            <person name="Crous P.W."/>
            <person name="Fauchery L."/>
            <person name="Girlanda M."/>
            <person name="Hayes R."/>
            <person name="Keri Z."/>
            <person name="Labutti K."/>
            <person name="Lipzen A."/>
            <person name="Lombard V."/>
            <person name="Magnuson J."/>
            <person name="Maillard F."/>
            <person name="Morin E."/>
            <person name="Murat C."/>
            <person name="Nolan M."/>
            <person name="Ohm R."/>
            <person name="Pangilinan J."/>
            <person name="Pereira M."/>
            <person name="Perotto S."/>
            <person name="Peter M."/>
            <person name="Riley R."/>
            <person name="Sitrit Y."/>
            <person name="Stielow B."/>
            <person name="Szollosi G."/>
            <person name="Zifcakova L."/>
            <person name="Stursova M."/>
            <person name="Spatafora J.W."/>
            <person name="Tedersoo L."/>
            <person name="Vaario L.-M."/>
            <person name="Yamada A."/>
            <person name="Yan M."/>
            <person name="Wang P."/>
            <person name="Xu J."/>
            <person name="Bruns T."/>
            <person name="Baldrian P."/>
            <person name="Vilgalys R."/>
            <person name="Henrissat B."/>
            <person name="Grigoriev I.V."/>
            <person name="Hibbett D."/>
            <person name="Nagy L.G."/>
            <person name="Martin F.M."/>
        </authorList>
    </citation>
    <scope>NUCLEOTIDE SEQUENCE</scope>
    <source>
        <strain evidence="1">P2</strain>
    </source>
</reference>
<keyword evidence="2" id="KW-1185">Reference proteome</keyword>
<accession>A0ACB6ZEZ9</accession>
<name>A0ACB6ZEZ9_THEGA</name>
<proteinExistence type="predicted"/>
<evidence type="ECO:0000313" key="2">
    <source>
        <dbReference type="Proteomes" id="UP000886501"/>
    </source>
</evidence>
<protein>
    <submittedName>
        <fullName evidence="1">Uncharacterized protein</fullName>
    </submittedName>
</protein>
<gene>
    <name evidence="1" type="ORF">BDM02DRAFT_3116189</name>
</gene>
<reference evidence="1" key="2">
    <citation type="journal article" date="2020" name="Nat. Commun.">
        <title>Large-scale genome sequencing of mycorrhizal fungi provides insights into the early evolution of symbiotic traits.</title>
        <authorList>
            <person name="Miyauchi S."/>
            <person name="Kiss E."/>
            <person name="Kuo A."/>
            <person name="Drula E."/>
            <person name="Kohler A."/>
            <person name="Sanchez-Garcia M."/>
            <person name="Morin E."/>
            <person name="Andreopoulos B."/>
            <person name="Barry K.W."/>
            <person name="Bonito G."/>
            <person name="Buee M."/>
            <person name="Carver A."/>
            <person name="Chen C."/>
            <person name="Cichocki N."/>
            <person name="Clum A."/>
            <person name="Culley D."/>
            <person name="Crous P.W."/>
            <person name="Fauchery L."/>
            <person name="Girlanda M."/>
            <person name="Hayes R.D."/>
            <person name="Keri Z."/>
            <person name="LaButti K."/>
            <person name="Lipzen A."/>
            <person name="Lombard V."/>
            <person name="Magnuson J."/>
            <person name="Maillard F."/>
            <person name="Murat C."/>
            <person name="Nolan M."/>
            <person name="Ohm R.A."/>
            <person name="Pangilinan J."/>
            <person name="Pereira M.F."/>
            <person name="Perotto S."/>
            <person name="Peter M."/>
            <person name="Pfister S."/>
            <person name="Riley R."/>
            <person name="Sitrit Y."/>
            <person name="Stielow J.B."/>
            <person name="Szollosi G."/>
            <person name="Zifcakova L."/>
            <person name="Stursova M."/>
            <person name="Spatafora J.W."/>
            <person name="Tedersoo L."/>
            <person name="Vaario L.M."/>
            <person name="Yamada A."/>
            <person name="Yan M."/>
            <person name="Wang P."/>
            <person name="Xu J."/>
            <person name="Bruns T."/>
            <person name="Baldrian P."/>
            <person name="Vilgalys R."/>
            <person name="Dunand C."/>
            <person name="Henrissat B."/>
            <person name="Grigoriev I.V."/>
            <person name="Hibbett D."/>
            <person name="Nagy L.G."/>
            <person name="Martin F.M."/>
        </authorList>
    </citation>
    <scope>NUCLEOTIDE SEQUENCE</scope>
    <source>
        <strain evidence="1">P2</strain>
    </source>
</reference>